<evidence type="ECO:0000256" key="1">
    <source>
        <dbReference type="ARBA" id="ARBA00006576"/>
    </source>
</evidence>
<dbReference type="EMBL" id="CP024968">
    <property type="protein sequence ID" value="ATZ20998.1"/>
    <property type="molecule type" value="Genomic_DNA"/>
</dbReference>
<gene>
    <name evidence="3" type="ORF">MCOLE_v1c04860</name>
</gene>
<evidence type="ECO:0000259" key="2">
    <source>
        <dbReference type="Pfam" id="PF00383"/>
    </source>
</evidence>
<reference evidence="3 4" key="1">
    <citation type="submission" date="2017-11" db="EMBL/GenBank/DDBJ databases">
        <title>Genome sequence of Mesoplasma coleopterae BARC 779 (ATCC 49583).</title>
        <authorList>
            <person name="Lo W.-S."/>
            <person name="Kuo C.-H."/>
        </authorList>
    </citation>
    <scope>NUCLEOTIDE SEQUENCE [LARGE SCALE GENOMIC DNA]</scope>
    <source>
        <strain evidence="3 4">BARC 779</strain>
    </source>
</reference>
<accession>A0A2K8P3F7</accession>
<feature type="domain" description="CMP/dCMP-type deaminase" evidence="2">
    <location>
        <begin position="22"/>
        <end position="97"/>
    </location>
</feature>
<dbReference type="RefSeq" id="WP_100671165.1">
    <property type="nucleotide sequence ID" value="NZ_CP022511.1"/>
</dbReference>
<dbReference type="GO" id="GO:0008270">
    <property type="term" value="F:zinc ion binding"/>
    <property type="evidence" value="ECO:0007669"/>
    <property type="project" value="TreeGrafter"/>
</dbReference>
<dbReference type="GO" id="GO:0005829">
    <property type="term" value="C:cytosol"/>
    <property type="evidence" value="ECO:0007669"/>
    <property type="project" value="TreeGrafter"/>
</dbReference>
<proteinExistence type="inferred from homology"/>
<dbReference type="PANTHER" id="PTHR11644">
    <property type="entry name" value="CYTIDINE DEAMINASE"/>
    <property type="match status" value="1"/>
</dbReference>
<dbReference type="PANTHER" id="PTHR11644:SF2">
    <property type="entry name" value="CYTIDINE DEAMINASE"/>
    <property type="match status" value="1"/>
</dbReference>
<dbReference type="GO" id="GO:0072527">
    <property type="term" value="P:pyrimidine-containing compound metabolic process"/>
    <property type="evidence" value="ECO:0007669"/>
    <property type="project" value="UniProtKB-ARBA"/>
</dbReference>
<dbReference type="AlphaFoldDB" id="A0A2K8P3F7"/>
<dbReference type="InterPro" id="IPR002125">
    <property type="entry name" value="CMP_dCMP_dom"/>
</dbReference>
<dbReference type="GO" id="GO:0004126">
    <property type="term" value="F:cytidine deaminase activity"/>
    <property type="evidence" value="ECO:0007669"/>
    <property type="project" value="TreeGrafter"/>
</dbReference>
<sequence>MNYDNLLEIVKKEVYEREFKTEKVTAGAVASILVTKDNNIYTGVCVVMDCALGTCAERSAAFQMIKNNETEIRTILTIGRNGYIYPPCGACLELVKLINPNNKNTQFYISKDQTLNLNELMIKNWQDKEKMEKY</sequence>
<dbReference type="GO" id="GO:0055086">
    <property type="term" value="P:nucleobase-containing small molecule metabolic process"/>
    <property type="evidence" value="ECO:0007669"/>
    <property type="project" value="UniProtKB-ARBA"/>
</dbReference>
<comment type="similarity">
    <text evidence="1">Belongs to the cytidine and deoxycytidylate deaminase family.</text>
</comment>
<dbReference type="Proteomes" id="UP000232221">
    <property type="component" value="Chromosome"/>
</dbReference>
<dbReference type="OrthoDB" id="9799092at2"/>
<dbReference type="InterPro" id="IPR016193">
    <property type="entry name" value="Cytidine_deaminase-like"/>
</dbReference>
<keyword evidence="4" id="KW-1185">Reference proteome</keyword>
<dbReference type="SUPFAM" id="SSF53927">
    <property type="entry name" value="Cytidine deaminase-like"/>
    <property type="match status" value="1"/>
</dbReference>
<dbReference type="CDD" id="cd01283">
    <property type="entry name" value="cytidine_deaminase"/>
    <property type="match status" value="1"/>
</dbReference>
<evidence type="ECO:0000313" key="3">
    <source>
        <dbReference type="EMBL" id="ATZ20998.1"/>
    </source>
</evidence>
<dbReference type="KEGG" id="mcol:MCOLE_v1c04860"/>
<dbReference type="Pfam" id="PF00383">
    <property type="entry name" value="dCMP_cyt_deam_1"/>
    <property type="match status" value="1"/>
</dbReference>
<protein>
    <submittedName>
        <fullName evidence="3">Cytidine deaminase</fullName>
    </submittedName>
</protein>
<organism evidence="3 4">
    <name type="scientific">Mesoplasma coleopterae</name>
    <dbReference type="NCBI Taxonomy" id="324078"/>
    <lineage>
        <taxon>Bacteria</taxon>
        <taxon>Bacillati</taxon>
        <taxon>Mycoplasmatota</taxon>
        <taxon>Mollicutes</taxon>
        <taxon>Entomoplasmatales</taxon>
        <taxon>Entomoplasmataceae</taxon>
        <taxon>Mesoplasma</taxon>
    </lineage>
</organism>
<name>A0A2K8P3F7_9MOLU</name>
<dbReference type="Gene3D" id="3.40.140.10">
    <property type="entry name" value="Cytidine Deaminase, domain 2"/>
    <property type="match status" value="1"/>
</dbReference>
<dbReference type="InterPro" id="IPR050202">
    <property type="entry name" value="Cyt/Deoxycyt_deaminase"/>
</dbReference>
<evidence type="ECO:0000313" key="4">
    <source>
        <dbReference type="Proteomes" id="UP000232221"/>
    </source>
</evidence>